<proteinExistence type="inferred from homology"/>
<feature type="transmembrane region" description="Helical" evidence="8">
    <location>
        <begin position="100"/>
        <end position="123"/>
    </location>
</feature>
<evidence type="ECO:0000256" key="6">
    <source>
        <dbReference type="ARBA" id="ARBA00022989"/>
    </source>
</evidence>
<feature type="transmembrane region" description="Helical" evidence="8">
    <location>
        <begin position="233"/>
        <end position="252"/>
    </location>
</feature>
<evidence type="ECO:0000256" key="4">
    <source>
        <dbReference type="ARBA" id="ARBA00022519"/>
    </source>
</evidence>
<dbReference type="CDD" id="cd06261">
    <property type="entry name" value="TM_PBP2"/>
    <property type="match status" value="1"/>
</dbReference>
<feature type="domain" description="ABC transmembrane type-1" evidence="9">
    <location>
        <begin position="63"/>
        <end position="253"/>
    </location>
</feature>
<keyword evidence="2 8" id="KW-0813">Transport</keyword>
<keyword evidence="6 8" id="KW-1133">Transmembrane helix</keyword>
<comment type="similarity">
    <text evidence="8">Belongs to the binding-protein-dependent transport system permease family.</text>
</comment>
<dbReference type="InterPro" id="IPR000515">
    <property type="entry name" value="MetI-like"/>
</dbReference>
<keyword evidence="7 8" id="KW-0472">Membrane</keyword>
<evidence type="ECO:0000256" key="7">
    <source>
        <dbReference type="ARBA" id="ARBA00023136"/>
    </source>
</evidence>
<evidence type="ECO:0000259" key="9">
    <source>
        <dbReference type="PROSITE" id="PS50928"/>
    </source>
</evidence>
<dbReference type="EMBL" id="JAHVJA010000021">
    <property type="protein sequence ID" value="MBY6142212.1"/>
    <property type="molecule type" value="Genomic_DNA"/>
</dbReference>
<evidence type="ECO:0000256" key="3">
    <source>
        <dbReference type="ARBA" id="ARBA00022475"/>
    </source>
</evidence>
<evidence type="ECO:0000256" key="1">
    <source>
        <dbReference type="ARBA" id="ARBA00004429"/>
    </source>
</evidence>
<dbReference type="Proteomes" id="UP000766629">
    <property type="component" value="Unassembled WGS sequence"/>
</dbReference>
<evidence type="ECO:0000256" key="2">
    <source>
        <dbReference type="ARBA" id="ARBA00022448"/>
    </source>
</evidence>
<evidence type="ECO:0000256" key="8">
    <source>
        <dbReference type="RuleBase" id="RU363032"/>
    </source>
</evidence>
<keyword evidence="5 8" id="KW-0812">Transmembrane</keyword>
<comment type="caution">
    <text evidence="10">The sequence shown here is derived from an EMBL/GenBank/DDBJ whole genome shotgun (WGS) entry which is preliminary data.</text>
</comment>
<evidence type="ECO:0000313" key="10">
    <source>
        <dbReference type="EMBL" id="MBY6142212.1"/>
    </source>
</evidence>
<dbReference type="PROSITE" id="PS50928">
    <property type="entry name" value="ABC_TM1"/>
    <property type="match status" value="1"/>
</dbReference>
<keyword evidence="11" id="KW-1185">Reference proteome</keyword>
<dbReference type="PANTHER" id="PTHR43357:SF4">
    <property type="entry name" value="INNER MEMBRANE ABC TRANSPORTER PERMEASE PROTEIN YDCV"/>
    <property type="match status" value="1"/>
</dbReference>
<evidence type="ECO:0000256" key="5">
    <source>
        <dbReference type="ARBA" id="ARBA00022692"/>
    </source>
</evidence>
<dbReference type="InterPro" id="IPR035906">
    <property type="entry name" value="MetI-like_sf"/>
</dbReference>
<gene>
    <name evidence="10" type="ORF">KUV26_22515</name>
</gene>
<dbReference type="RefSeq" id="WP_222506177.1">
    <property type="nucleotide sequence ID" value="NZ_JAHVJA010000021.1"/>
</dbReference>
<evidence type="ECO:0000313" key="11">
    <source>
        <dbReference type="Proteomes" id="UP000766629"/>
    </source>
</evidence>
<dbReference type="PANTHER" id="PTHR43357">
    <property type="entry name" value="INNER MEMBRANE ABC TRANSPORTER PERMEASE PROTEIN YDCV"/>
    <property type="match status" value="1"/>
</dbReference>
<keyword evidence="4" id="KW-0997">Cell inner membrane</keyword>
<organism evidence="10 11">
    <name type="scientific">Leisingera daeponensis</name>
    <dbReference type="NCBI Taxonomy" id="405746"/>
    <lineage>
        <taxon>Bacteria</taxon>
        <taxon>Pseudomonadati</taxon>
        <taxon>Pseudomonadota</taxon>
        <taxon>Alphaproteobacteria</taxon>
        <taxon>Rhodobacterales</taxon>
        <taxon>Roseobacteraceae</taxon>
        <taxon>Leisingera</taxon>
    </lineage>
</organism>
<dbReference type="Pfam" id="PF00528">
    <property type="entry name" value="BPD_transp_1"/>
    <property type="match status" value="1"/>
</dbReference>
<name>A0ABS7NM03_9RHOB</name>
<sequence length="262" mass="27248">MSARPTILLTATAAAVLVFLQLPVIVVALSSFTETSYLTFPPQGFTLRWFGSVLTDPDWLSAIGFSLGLALLATLTSMVLGTAAAYAISRRLLPGSDAIASFLMAPLVFPAVVIGVALLQFYAHLGWRGNFFALVASHVVLTSPYVVRACLSSLAGVGTDLEEAAGTLGAGGFTAFRLVTLPLLKPGLVAGGFFSFITSLDNVPVTIFLLGPGQSTLPVKIFTAIDQGGVDPGLAAISTILILLTGAALAIAERWVGFSRFV</sequence>
<accession>A0ABS7NM03</accession>
<dbReference type="SUPFAM" id="SSF161098">
    <property type="entry name" value="MetI-like"/>
    <property type="match status" value="1"/>
</dbReference>
<protein>
    <submittedName>
        <fullName evidence="10">ABC transporter permease</fullName>
    </submittedName>
</protein>
<feature type="transmembrane region" description="Helical" evidence="8">
    <location>
        <begin position="187"/>
        <end position="213"/>
    </location>
</feature>
<dbReference type="Gene3D" id="1.10.3720.10">
    <property type="entry name" value="MetI-like"/>
    <property type="match status" value="1"/>
</dbReference>
<comment type="subcellular location">
    <subcellularLocation>
        <location evidence="1">Cell inner membrane</location>
        <topology evidence="1">Multi-pass membrane protein</topology>
    </subcellularLocation>
    <subcellularLocation>
        <location evidence="8">Cell membrane</location>
        <topology evidence="8">Multi-pass membrane protein</topology>
    </subcellularLocation>
</comment>
<reference evidence="10 11" key="1">
    <citation type="submission" date="2021-06" db="EMBL/GenBank/DDBJ databases">
        <title>50 bacteria genomes isolated from Dapeng, Shenzhen, China.</title>
        <authorList>
            <person name="Zheng W."/>
            <person name="Yu S."/>
            <person name="Huang Y."/>
        </authorList>
    </citation>
    <scope>NUCLEOTIDE SEQUENCE [LARGE SCALE GENOMIC DNA]</scope>
    <source>
        <strain evidence="10 11">DP1N14-2</strain>
    </source>
</reference>
<feature type="transmembrane region" description="Helical" evidence="8">
    <location>
        <begin position="59"/>
        <end position="88"/>
    </location>
</feature>
<keyword evidence="3" id="KW-1003">Cell membrane</keyword>